<gene>
    <name evidence="3" type="ORF">ISU07_03395</name>
</gene>
<evidence type="ECO:0000256" key="1">
    <source>
        <dbReference type="ARBA" id="ARBA00022679"/>
    </source>
</evidence>
<protein>
    <submittedName>
        <fullName evidence="3">NTP transferase domain-containing protein</fullName>
    </submittedName>
</protein>
<keyword evidence="1 3" id="KW-0808">Transferase</keyword>
<keyword evidence="4" id="KW-1185">Reference proteome</keyword>
<accession>A0A930YBJ8</accession>
<dbReference type="Gene3D" id="3.90.550.10">
    <property type="entry name" value="Spore Coat Polysaccharide Biosynthesis Protein SpsA, Chain A"/>
    <property type="match status" value="1"/>
</dbReference>
<dbReference type="SUPFAM" id="SSF53448">
    <property type="entry name" value="Nucleotide-diphospho-sugar transferases"/>
    <property type="match status" value="1"/>
</dbReference>
<dbReference type="PANTHER" id="PTHR19136:SF81">
    <property type="entry name" value="MOLYBDENUM COFACTOR GUANYLYLTRANSFERASE"/>
    <property type="match status" value="1"/>
</dbReference>
<evidence type="ECO:0000259" key="2">
    <source>
        <dbReference type="Pfam" id="PF12804"/>
    </source>
</evidence>
<name>A0A930YBJ8_9ACTN</name>
<feature type="domain" description="MobA-like NTP transferase" evidence="2">
    <location>
        <begin position="11"/>
        <end position="178"/>
    </location>
</feature>
<dbReference type="PANTHER" id="PTHR19136">
    <property type="entry name" value="MOLYBDENUM COFACTOR GUANYLYLTRANSFERASE"/>
    <property type="match status" value="1"/>
</dbReference>
<dbReference type="Pfam" id="PF12804">
    <property type="entry name" value="NTP_transf_3"/>
    <property type="match status" value="1"/>
</dbReference>
<evidence type="ECO:0000313" key="4">
    <source>
        <dbReference type="Proteomes" id="UP000640489"/>
    </source>
</evidence>
<dbReference type="InterPro" id="IPR025877">
    <property type="entry name" value="MobA-like_NTP_Trfase"/>
</dbReference>
<sequence length="210" mass="21628">MRETPGVPYVAIVLAGGRGTRLGGRDKAAVQVAGRSLLDRALSAVAGASAVVVVGDERPVASPVPLLWTRESPAYGGPVAATYAGLDALWRDTPVRLGRGSPSETAQTHRTTPIVVLAVDMPGVTAGTVARLVEGVEGYDGAVLTDGGRRHLAMAVRADALEAVRPERTEGAAVRDLWARLDLADVPALGEEAQDVDVPGDITARSDPGA</sequence>
<comment type="caution">
    <text evidence="3">The sequence shown here is derived from an EMBL/GenBank/DDBJ whole genome shotgun (WGS) entry which is preliminary data.</text>
</comment>
<dbReference type="GO" id="GO:0016779">
    <property type="term" value="F:nucleotidyltransferase activity"/>
    <property type="evidence" value="ECO:0007669"/>
    <property type="project" value="TreeGrafter"/>
</dbReference>
<evidence type="ECO:0000313" key="3">
    <source>
        <dbReference type="EMBL" id="MBF4762161.1"/>
    </source>
</evidence>
<dbReference type="Proteomes" id="UP000640489">
    <property type="component" value="Unassembled WGS sequence"/>
</dbReference>
<dbReference type="InterPro" id="IPR029044">
    <property type="entry name" value="Nucleotide-diphossugar_trans"/>
</dbReference>
<dbReference type="EMBL" id="JADKPN010000001">
    <property type="protein sequence ID" value="MBF4762161.1"/>
    <property type="molecule type" value="Genomic_DNA"/>
</dbReference>
<proteinExistence type="predicted"/>
<reference evidence="3" key="1">
    <citation type="submission" date="2020-11" db="EMBL/GenBank/DDBJ databases">
        <title>Nocardioides sp. nov., isolated from Soil of Cynanchum wilfordii Hemsley rhizosphere.</title>
        <authorList>
            <person name="Lee J.-S."/>
            <person name="Suh M.K."/>
            <person name="Kim J.-S."/>
        </authorList>
    </citation>
    <scope>NUCLEOTIDE SEQUENCE</scope>
    <source>
        <strain evidence="3">KCTC 19275</strain>
    </source>
</reference>
<dbReference type="RefSeq" id="WP_194705305.1">
    <property type="nucleotide sequence ID" value="NZ_JADKPN010000001.1"/>
</dbReference>
<organism evidence="3 4">
    <name type="scientific">Nocardioides islandensis</name>
    <dbReference type="NCBI Taxonomy" id="433663"/>
    <lineage>
        <taxon>Bacteria</taxon>
        <taxon>Bacillati</taxon>
        <taxon>Actinomycetota</taxon>
        <taxon>Actinomycetes</taxon>
        <taxon>Propionibacteriales</taxon>
        <taxon>Nocardioidaceae</taxon>
        <taxon>Nocardioides</taxon>
    </lineage>
</organism>
<dbReference type="AlphaFoldDB" id="A0A930YBJ8"/>